<feature type="transmembrane region" description="Helical" evidence="1">
    <location>
        <begin position="62"/>
        <end position="80"/>
    </location>
</feature>
<dbReference type="KEGG" id="malv:MALV_55940"/>
<feature type="transmembrane region" description="Helical" evidence="1">
    <location>
        <begin position="106"/>
        <end position="131"/>
    </location>
</feature>
<keyword evidence="1" id="KW-1133">Transmembrane helix</keyword>
<protein>
    <submittedName>
        <fullName evidence="2">Uncharacterized protein</fullName>
    </submittedName>
</protein>
<dbReference type="RefSeq" id="WP_163670533.1">
    <property type="nucleotide sequence ID" value="NZ_AP022566.1"/>
</dbReference>
<feature type="transmembrane region" description="Helical" evidence="1">
    <location>
        <begin position="20"/>
        <end position="42"/>
    </location>
</feature>
<reference evidence="2 3" key="1">
    <citation type="journal article" date="2019" name="Emerg. Microbes Infect.">
        <title>Comprehensive subspecies identification of 175 nontuberculous mycobacteria species based on 7547 genomic profiles.</title>
        <authorList>
            <person name="Matsumoto Y."/>
            <person name="Kinjo T."/>
            <person name="Motooka D."/>
            <person name="Nabeya D."/>
            <person name="Jung N."/>
            <person name="Uechi K."/>
            <person name="Horii T."/>
            <person name="Iida T."/>
            <person name="Fujita J."/>
            <person name="Nakamura S."/>
        </authorList>
    </citation>
    <scope>NUCLEOTIDE SEQUENCE [LARGE SCALE GENOMIC DNA]</scope>
    <source>
        <strain evidence="2 3">JCM 12272</strain>
        <plasmid evidence="2">pJCM12272</plasmid>
    </source>
</reference>
<evidence type="ECO:0000313" key="2">
    <source>
        <dbReference type="EMBL" id="BBX30469.1"/>
    </source>
</evidence>
<sequence>MNGDVLVLSTFQQVRFWGPLAYLTPPVLLFHVPLAATVLVVASYTLRRRRGGLSERQRLQHLLLGLGVAVAIVAVGMRMFPGPILPFLLSAPGEAAGGNDASAADWIINLVGPLGIMLAAVGAHAIAVWGVGRDLAGRQTKHSTPNS</sequence>
<dbReference type="Proteomes" id="UP000466906">
    <property type="component" value="Plasmid pJCM12272"/>
</dbReference>
<proteinExistence type="predicted"/>
<geneLocation type="plasmid" evidence="2 3">
    <name>pJCM12272</name>
</geneLocation>
<accession>A0A6N4V199</accession>
<dbReference type="AlphaFoldDB" id="A0A6N4V199"/>
<gene>
    <name evidence="2" type="ORF">MALV_55940</name>
</gene>
<keyword evidence="3" id="KW-1185">Reference proteome</keyword>
<evidence type="ECO:0000313" key="3">
    <source>
        <dbReference type="Proteomes" id="UP000466906"/>
    </source>
</evidence>
<evidence type="ECO:0000256" key="1">
    <source>
        <dbReference type="SAM" id="Phobius"/>
    </source>
</evidence>
<organism evidence="2 3">
    <name type="scientific">Mycolicibacterium alvei</name>
    <dbReference type="NCBI Taxonomy" id="67081"/>
    <lineage>
        <taxon>Bacteria</taxon>
        <taxon>Bacillati</taxon>
        <taxon>Actinomycetota</taxon>
        <taxon>Actinomycetes</taxon>
        <taxon>Mycobacteriales</taxon>
        <taxon>Mycobacteriaceae</taxon>
        <taxon>Mycolicibacterium</taxon>
    </lineage>
</organism>
<dbReference type="EMBL" id="AP022566">
    <property type="protein sequence ID" value="BBX30469.1"/>
    <property type="molecule type" value="Genomic_DNA"/>
</dbReference>
<keyword evidence="1" id="KW-0812">Transmembrane</keyword>
<keyword evidence="1" id="KW-0472">Membrane</keyword>
<keyword evidence="2" id="KW-0614">Plasmid</keyword>
<name>A0A6N4V199_9MYCO</name>